<evidence type="ECO:0008006" key="3">
    <source>
        <dbReference type="Google" id="ProtNLM"/>
    </source>
</evidence>
<comment type="caution">
    <text evidence="1">The sequence shown here is derived from an EMBL/GenBank/DDBJ whole genome shotgun (WGS) entry which is preliminary data.</text>
</comment>
<reference evidence="1" key="1">
    <citation type="submission" date="2019-11" db="EMBL/GenBank/DDBJ databases">
        <title>Microbial mats filling the niche in hypersaline microbial mats.</title>
        <authorList>
            <person name="Wong H.L."/>
            <person name="Macleod F.I."/>
            <person name="White R.A. III"/>
            <person name="Burns B.P."/>
        </authorList>
    </citation>
    <scope>NUCLEOTIDE SEQUENCE</scope>
    <source>
        <strain evidence="1">Rbin_158</strain>
    </source>
</reference>
<organism evidence="1 2">
    <name type="scientific">candidate division KSB3 bacterium</name>
    <dbReference type="NCBI Taxonomy" id="2044937"/>
    <lineage>
        <taxon>Bacteria</taxon>
        <taxon>candidate division KSB3</taxon>
    </lineage>
</organism>
<dbReference type="AlphaFoldDB" id="A0A9D5JW86"/>
<dbReference type="EMBL" id="WJJP01000351">
    <property type="protein sequence ID" value="MBD3325072.1"/>
    <property type="molecule type" value="Genomic_DNA"/>
</dbReference>
<evidence type="ECO:0000313" key="2">
    <source>
        <dbReference type="Proteomes" id="UP000649604"/>
    </source>
</evidence>
<dbReference type="Proteomes" id="UP000649604">
    <property type="component" value="Unassembled WGS sequence"/>
</dbReference>
<name>A0A9D5JW86_9BACT</name>
<evidence type="ECO:0000313" key="1">
    <source>
        <dbReference type="EMBL" id="MBD3325072.1"/>
    </source>
</evidence>
<gene>
    <name evidence="1" type="ORF">GF339_10840</name>
</gene>
<accession>A0A9D5JW86</accession>
<proteinExistence type="predicted"/>
<protein>
    <recommendedName>
        <fullName evidence="3">DUF2281 domain-containing protein</fullName>
    </recommendedName>
</protein>
<sequence length="77" mass="8967">MKMISIPEQEYRAMQRELDELRTRLEHLQLAFSWFQAQRPPDGQSAIALTRGSSQGIITAIAEDFDEPLDDFHKYMP</sequence>